<dbReference type="Pfam" id="PF00955">
    <property type="entry name" value="HCO3_cotransp"/>
    <property type="match status" value="2"/>
</dbReference>
<dbReference type="GO" id="GO:0008509">
    <property type="term" value="F:monoatomic anion transmembrane transporter activity"/>
    <property type="evidence" value="ECO:0007669"/>
    <property type="project" value="InterPro"/>
</dbReference>
<dbReference type="InterPro" id="IPR016152">
    <property type="entry name" value="PTrfase/Anion_transptr"/>
</dbReference>
<proteinExistence type="inferred from homology"/>
<feature type="domain" description="Bicarbonate transporter-like transmembrane" evidence="11">
    <location>
        <begin position="2"/>
        <end position="441"/>
    </location>
</feature>
<evidence type="ECO:0000259" key="12">
    <source>
        <dbReference type="Pfam" id="PF07565"/>
    </source>
</evidence>
<dbReference type="InterPro" id="IPR011531">
    <property type="entry name" value="HCO3_transpt-like_TM_dom"/>
</dbReference>
<feature type="transmembrane region" description="Helical" evidence="9">
    <location>
        <begin position="234"/>
        <end position="253"/>
    </location>
</feature>
<feature type="transmembrane region" description="Helical" evidence="9">
    <location>
        <begin position="1434"/>
        <end position="1453"/>
    </location>
</feature>
<dbReference type="NCBIfam" id="TIGR00834">
    <property type="entry name" value="ae"/>
    <property type="match status" value="1"/>
</dbReference>
<keyword evidence="4" id="KW-1003">Cell membrane</keyword>
<feature type="region of interest" description="Disordered" evidence="10">
    <location>
        <begin position="1648"/>
        <end position="1671"/>
    </location>
</feature>
<dbReference type="Gene3D" id="1.10.287.570">
    <property type="entry name" value="Helical hairpin bin"/>
    <property type="match status" value="1"/>
</dbReference>
<dbReference type="GO" id="GO:0005452">
    <property type="term" value="F:solute:inorganic anion antiporter activity"/>
    <property type="evidence" value="ECO:0007669"/>
    <property type="project" value="InterPro"/>
</dbReference>
<keyword evidence="5 9" id="KW-0812">Transmembrane</keyword>
<accession>A0A8B6CNL5</accession>
<dbReference type="GO" id="GO:0008510">
    <property type="term" value="F:sodium:bicarbonate symporter activity"/>
    <property type="evidence" value="ECO:0007669"/>
    <property type="project" value="TreeGrafter"/>
</dbReference>
<evidence type="ECO:0000313" key="13">
    <source>
        <dbReference type="EMBL" id="VDI07233.1"/>
    </source>
</evidence>
<dbReference type="GO" id="GO:0016323">
    <property type="term" value="C:basolateral plasma membrane"/>
    <property type="evidence" value="ECO:0007669"/>
    <property type="project" value="UniProtKB-SubCell"/>
</dbReference>
<keyword evidence="3 9" id="KW-0813">Transport</keyword>
<evidence type="ECO:0000256" key="6">
    <source>
        <dbReference type="ARBA" id="ARBA00022989"/>
    </source>
</evidence>
<evidence type="ECO:0000256" key="8">
    <source>
        <dbReference type="ARBA" id="ARBA00023136"/>
    </source>
</evidence>
<evidence type="ECO:0000256" key="9">
    <source>
        <dbReference type="RuleBase" id="RU362035"/>
    </source>
</evidence>
<dbReference type="FunFam" id="1.10.287.570:FF:000001">
    <property type="entry name" value="Anion exchange protein"/>
    <property type="match status" value="1"/>
</dbReference>
<evidence type="ECO:0000256" key="3">
    <source>
        <dbReference type="ARBA" id="ARBA00022448"/>
    </source>
</evidence>
<comment type="subcellular location">
    <subcellularLocation>
        <location evidence="1">Basolateral cell membrane</location>
        <topology evidence="1">Multi-pass membrane protein</topology>
    </subcellularLocation>
    <subcellularLocation>
        <location evidence="9">Membrane</location>
        <topology evidence="9">Multi-pass membrane protein</topology>
    </subcellularLocation>
</comment>
<feature type="transmembrane region" description="Helical" evidence="9">
    <location>
        <begin position="334"/>
        <end position="355"/>
    </location>
</feature>
<evidence type="ECO:0000256" key="10">
    <source>
        <dbReference type="SAM" id="MobiDB-lite"/>
    </source>
</evidence>
<feature type="transmembrane region" description="Helical" evidence="9">
    <location>
        <begin position="1261"/>
        <end position="1279"/>
    </location>
</feature>
<feature type="transmembrane region" description="Helical" evidence="9">
    <location>
        <begin position="1348"/>
        <end position="1372"/>
    </location>
</feature>
<protein>
    <recommendedName>
        <fullName evidence="9">Anion exchange protein</fullName>
    </recommendedName>
</protein>
<feature type="transmembrane region" description="Helical" evidence="9">
    <location>
        <begin position="445"/>
        <end position="469"/>
    </location>
</feature>
<dbReference type="EMBL" id="UYJE01002026">
    <property type="protein sequence ID" value="VDI07233.1"/>
    <property type="molecule type" value="Genomic_DNA"/>
</dbReference>
<keyword evidence="14" id="KW-1185">Reference proteome</keyword>
<feature type="transmembrane region" description="Helical" evidence="9">
    <location>
        <begin position="274"/>
        <end position="298"/>
    </location>
</feature>
<feature type="transmembrane region" description="Helical" evidence="9">
    <location>
        <begin position="1480"/>
        <end position="1497"/>
    </location>
</feature>
<feature type="domain" description="Band 3 cytoplasmic" evidence="12">
    <location>
        <begin position="632"/>
        <end position="925"/>
    </location>
</feature>
<evidence type="ECO:0000256" key="5">
    <source>
        <dbReference type="ARBA" id="ARBA00022692"/>
    </source>
</evidence>
<feature type="transmembrane region" description="Helical" evidence="9">
    <location>
        <begin position="362"/>
        <end position="380"/>
    </location>
</feature>
<evidence type="ECO:0000256" key="7">
    <source>
        <dbReference type="ARBA" id="ARBA00023065"/>
    </source>
</evidence>
<feature type="transmembrane region" description="Helical" evidence="9">
    <location>
        <begin position="6"/>
        <end position="26"/>
    </location>
</feature>
<organism evidence="13 14">
    <name type="scientific">Mytilus galloprovincialis</name>
    <name type="common">Mediterranean mussel</name>
    <dbReference type="NCBI Taxonomy" id="29158"/>
    <lineage>
        <taxon>Eukaryota</taxon>
        <taxon>Metazoa</taxon>
        <taxon>Spiralia</taxon>
        <taxon>Lophotrochozoa</taxon>
        <taxon>Mollusca</taxon>
        <taxon>Bivalvia</taxon>
        <taxon>Autobranchia</taxon>
        <taxon>Pteriomorphia</taxon>
        <taxon>Mytilida</taxon>
        <taxon>Mytiloidea</taxon>
        <taxon>Mytilidae</taxon>
        <taxon>Mytilinae</taxon>
        <taxon>Mytilus</taxon>
    </lineage>
</organism>
<dbReference type="OrthoDB" id="1735926at2759"/>
<evidence type="ECO:0000256" key="1">
    <source>
        <dbReference type="ARBA" id="ARBA00004554"/>
    </source>
</evidence>
<feature type="transmembrane region" description="Helical" evidence="9">
    <location>
        <begin position="187"/>
        <end position="205"/>
    </location>
</feature>
<dbReference type="Proteomes" id="UP000596742">
    <property type="component" value="Unassembled WGS sequence"/>
</dbReference>
<dbReference type="InterPro" id="IPR003020">
    <property type="entry name" value="HCO3_transpt_euk"/>
</dbReference>
<comment type="similarity">
    <text evidence="2 9">Belongs to the anion exchanger (TC 2.A.31) family.</text>
</comment>
<keyword evidence="6 9" id="KW-1133">Transmembrane helix</keyword>
<feature type="transmembrane region" description="Helical" evidence="9">
    <location>
        <begin position="1408"/>
        <end position="1427"/>
    </location>
</feature>
<evidence type="ECO:0000259" key="11">
    <source>
        <dbReference type="Pfam" id="PF00955"/>
    </source>
</evidence>
<comment type="caution">
    <text evidence="13">The sequence shown here is derived from an EMBL/GenBank/DDBJ whole genome shotgun (WGS) entry which is preliminary data.</text>
</comment>
<dbReference type="Pfam" id="PF07565">
    <property type="entry name" value="Band_3_cyto"/>
    <property type="match status" value="1"/>
</dbReference>
<feature type="transmembrane region" description="Helical" evidence="9">
    <location>
        <begin position="1111"/>
        <end position="1129"/>
    </location>
</feature>
<dbReference type="Gene3D" id="3.40.930.10">
    <property type="entry name" value="Mannitol-specific EII, Chain A"/>
    <property type="match status" value="1"/>
</dbReference>
<feature type="transmembrane region" description="Helical" evidence="9">
    <location>
        <begin position="1081"/>
        <end position="1104"/>
    </location>
</feature>
<feature type="region of interest" description="Disordered" evidence="10">
    <location>
        <begin position="741"/>
        <end position="774"/>
    </location>
</feature>
<feature type="transmembrane region" description="Helical" evidence="9">
    <location>
        <begin position="1221"/>
        <end position="1240"/>
    </location>
</feature>
<feature type="region of interest" description="Disordered" evidence="10">
    <location>
        <begin position="926"/>
        <end position="954"/>
    </location>
</feature>
<dbReference type="GO" id="GO:0051453">
    <property type="term" value="P:regulation of intracellular pH"/>
    <property type="evidence" value="ECO:0007669"/>
    <property type="project" value="TreeGrafter"/>
</dbReference>
<feature type="transmembrane region" description="Helical" evidence="9">
    <location>
        <begin position="527"/>
        <end position="546"/>
    </location>
</feature>
<reference evidence="13" key="1">
    <citation type="submission" date="2018-11" db="EMBL/GenBank/DDBJ databases">
        <authorList>
            <person name="Alioto T."/>
            <person name="Alioto T."/>
        </authorList>
    </citation>
    <scope>NUCLEOTIDE SEQUENCE</scope>
</reference>
<keyword evidence="7 9" id="KW-0406">Ion transport</keyword>
<sequence length="1671" mass="188917">MPIRVWVGLWTALLILIIVAFDLSSLVRYITRFTEECFACLIALIFIYQAFKQLYKIGIKYPVQRWTTDSGCFCIINNFTIPPKPEEGLLVRHVRSASLSLSSNEDIVTRSPNNDMPLHQFIAPSNCTLYGGILTGTGCDSSQSPDVLFMSIVLFFGTFIIARLLVSFKKTRYFSTMIRQIVSDFSVLIAIVVMVGFDAWFGVATPKLNVPSVFKPTKPGRGWLINPISDKNPWWLILVAVVPALLTTILIFMDQQITSVIVNRKENKLKKGGGYHLDMLVVAVLIVMLSFLGLPWYVAATVSAMAHVMSLRKESECTAPGEKPTFLGVREQRVTALLVGVFSGFAVLITSILKFQVIPMPVLYGVFLYMGVASLKGMQLKDRFFLLITPQKYQPDYKYLRHVPLQKVHIFTGIQIGCLAILWIVKSVNVISIGFPIMNLMHSGYVLTAAQVITPLLFGNAPLIFIYIILIEKANNSMVCCNKDASANCNRFTGNKSTSKRSNLALDIDVLRKEDQAPFHYELENCWRRILCFVPLIPINIIVLFTKQYTLYKERQRSNSDETPEASYWKQITKTKTSRGSNTWEQGIQEQKHKTKRLQTIKCFFLVRLKRLHDIRERAFLLHCRLKVFGQEVRRWVKFEEELEEDGKRWSKPHVSSLSMQYLTELHLIVAANPVLLDLEATSMHEIVDLLLEHWSSDGTLQSLLLNHVRTVLLKKHKHKTLHKHLHNILPKSLPKIRSGVQLSENHSQSEDEDRDTPNESKSHTNQAYNHTESTESMDKIKYFSLYTKSLSNGKWLAYNSIILTTKRNTKFKKKIPPGSEVMNIMVGEVEGLMGNLCAFVRLQTASDIGMITEVDLPTRFLFILLVPKGNLEPAEEAARCMGTLITDDIFREVAYKAESEIDLLTGIQEFTSQTTVLPPGCWNPSTRIEPPDTLPTKETRKAGQSFKKKEPQTHIDATLQRTGRLFGGLVADVKRKIPWYKSDFTDGLHIQCFASFIYLFLATLAPNVTFGGLLGDEIDNFMGPMECILAAAITGVVFALFSGQPMNILGSTGPMLVLEMILYNFCVDRDWDYMPFRCWVGIWIAFIIFIIVALDLSALVRFITRFTEECFACLIALIFIFQAFENLIKIEDKYPIHFHASLTNSCVCENFTIPYNRSTNFNVSENTTNISSKSAHERDFNSSFHDAGTINNSVLPANCSKYGGYLTGSGCSDKLYEPNVFFMSCLLFLGTFGIAIFLVNIKGGTFATATIRRTISDFGVLLSIISMVVVDALVGVPTEKLSVPAEFKPSNAARGWFINPWSDKNPWWLILVAAIPALLTTILIFMDQQITAVIVNRPAHKLRKGGGYHLDMLILGILIVVLSLFGLPWYVAATVSALAHIKSLTRESECAAPGEKPTFLGVREQRVTALLVGILSGFAVLITSVLKFIPMPVLYGVFLYMGVALLNGMQLVQRIKIVFIPPKYQPDYEYLRHVPLTKVHLFTFIQIICLGVLWAVKSIHQISIIFPVMVLATCFVRKAMDYFFSEHELKWLDGSPPKKKEIEKEKHIDNTRRRESVSARRERCKSLPATANMGFRPHLPSVDETAMNTHNLNAFDKRQRKISLMALPDERTYRKSSERSINSDFQLSVSCLNRSLSQENTDGIRNQEIFDKRKTRRPSLLAIPSPTLHE</sequence>
<feature type="transmembrane region" description="Helical" evidence="9">
    <location>
        <begin position="147"/>
        <end position="166"/>
    </location>
</feature>
<evidence type="ECO:0000313" key="14">
    <source>
        <dbReference type="Proteomes" id="UP000596742"/>
    </source>
</evidence>
<gene>
    <name evidence="13" type="ORF">MGAL_10B075364</name>
</gene>
<dbReference type="PANTHER" id="PTHR11453:SF36">
    <property type="entry name" value="ANION EXCHANGE PROTEIN"/>
    <property type="match status" value="1"/>
</dbReference>
<dbReference type="SUPFAM" id="SSF55804">
    <property type="entry name" value="Phoshotransferase/anion transport protein"/>
    <property type="match status" value="1"/>
</dbReference>
<feature type="transmembrane region" description="Helical" evidence="9">
    <location>
        <begin position="1308"/>
        <end position="1327"/>
    </location>
</feature>
<dbReference type="InterPro" id="IPR013769">
    <property type="entry name" value="Band3_cytoplasmic_dom"/>
</dbReference>
<feature type="compositionally biased region" description="Basic and acidic residues" evidence="10">
    <location>
        <begin position="936"/>
        <end position="954"/>
    </location>
</feature>
<evidence type="ECO:0000256" key="2">
    <source>
        <dbReference type="ARBA" id="ARBA00010993"/>
    </source>
</evidence>
<feature type="transmembrane region" description="Helical" evidence="9">
    <location>
        <begin position="33"/>
        <end position="51"/>
    </location>
</feature>
<evidence type="ECO:0000256" key="4">
    <source>
        <dbReference type="ARBA" id="ARBA00022475"/>
    </source>
</evidence>
<dbReference type="PANTHER" id="PTHR11453">
    <property type="entry name" value="ANION EXCHANGE PROTEIN"/>
    <property type="match status" value="1"/>
</dbReference>
<dbReference type="PRINTS" id="PR01232">
    <property type="entry name" value="NAHCO3TRSPRT"/>
</dbReference>
<name>A0A8B6CNL5_MYTGA</name>
<feature type="transmembrane region" description="Helical" evidence="9">
    <location>
        <begin position="1022"/>
        <end position="1042"/>
    </location>
</feature>
<dbReference type="InterPro" id="IPR003024">
    <property type="entry name" value="Na/HCO3_transpt"/>
</dbReference>
<feature type="domain" description="Bicarbonate transporter-like transmembrane" evidence="11">
    <location>
        <begin position="965"/>
        <end position="1535"/>
    </location>
</feature>
<dbReference type="PRINTS" id="PR01231">
    <property type="entry name" value="HCO3TRNSPORT"/>
</dbReference>
<keyword evidence="8 9" id="KW-0472">Membrane</keyword>